<dbReference type="Pfam" id="PF00704">
    <property type="entry name" value="Glyco_hydro_18"/>
    <property type="match status" value="1"/>
</dbReference>
<dbReference type="Gene3D" id="3.20.20.80">
    <property type="entry name" value="Glycosidases"/>
    <property type="match status" value="1"/>
</dbReference>
<sequence length="362" mass="40273">MSNLRSLPSTAPLIIGYASNANSGKVDRAIVDGANIIIWSFIHLHITDDSKCTIKTSLDLVEIKRIREKYKHVVHLAAFGGWNGPHPPTFSNGSSLSGEKWCEVFMKFNEESDGLFDGIDWDYEGNDNLDAPTAKFTLETLDIMADFTTEAKSQGLIVSMAPAESYLDASVDPDSIDATFSLRLDLPPRAWTSPEDRDMIKGFSHAGRQCYAYVIAKAGVESFDFISIQLYEGYAPYVYEVTRAGKNPVDTIMERVDGFLGGYVVKGMPLTSSPEYEVKIPPSKLVIGIANRWADGIKFCKIDPKTLKDAYDRTENKYGEGFLGVMFWTINEEGDDAKSRMTHALKKEFQDLHPGDFGDNEL</sequence>
<dbReference type="SUPFAM" id="SSF51445">
    <property type="entry name" value="(Trans)glycosidases"/>
    <property type="match status" value="1"/>
</dbReference>
<dbReference type="InterPro" id="IPR017853">
    <property type="entry name" value="GH"/>
</dbReference>
<accession>A0AAD8YKG6</accession>
<feature type="domain" description="GH18" evidence="1">
    <location>
        <begin position="12"/>
        <end position="348"/>
    </location>
</feature>
<name>A0AAD8YKG6_9STRA</name>
<proteinExistence type="predicted"/>
<dbReference type="PROSITE" id="PS51910">
    <property type="entry name" value="GH18_2"/>
    <property type="match status" value="1"/>
</dbReference>
<keyword evidence="3" id="KW-1185">Reference proteome</keyword>
<gene>
    <name evidence="2" type="ORF">QTG54_002261</name>
</gene>
<comment type="caution">
    <text evidence="2">The sequence shown here is derived from an EMBL/GenBank/DDBJ whole genome shotgun (WGS) entry which is preliminary data.</text>
</comment>
<dbReference type="GO" id="GO:0005975">
    <property type="term" value="P:carbohydrate metabolic process"/>
    <property type="evidence" value="ECO:0007669"/>
    <property type="project" value="InterPro"/>
</dbReference>
<reference evidence="2" key="1">
    <citation type="submission" date="2023-06" db="EMBL/GenBank/DDBJ databases">
        <title>Survivors Of The Sea: Transcriptome response of Skeletonema marinoi to long-term dormancy.</title>
        <authorList>
            <person name="Pinder M.I.M."/>
            <person name="Kourtchenko O."/>
            <person name="Robertson E.K."/>
            <person name="Larsson T."/>
            <person name="Maumus F."/>
            <person name="Osuna-Cruz C.M."/>
            <person name="Vancaester E."/>
            <person name="Stenow R."/>
            <person name="Vandepoele K."/>
            <person name="Ploug H."/>
            <person name="Bruchert V."/>
            <person name="Godhe A."/>
            <person name="Topel M."/>
        </authorList>
    </citation>
    <scope>NUCLEOTIDE SEQUENCE</scope>
    <source>
        <strain evidence="2">R05AC</strain>
    </source>
</reference>
<organism evidence="2 3">
    <name type="scientific">Skeletonema marinoi</name>
    <dbReference type="NCBI Taxonomy" id="267567"/>
    <lineage>
        <taxon>Eukaryota</taxon>
        <taxon>Sar</taxon>
        <taxon>Stramenopiles</taxon>
        <taxon>Ochrophyta</taxon>
        <taxon>Bacillariophyta</taxon>
        <taxon>Coscinodiscophyceae</taxon>
        <taxon>Thalassiosirophycidae</taxon>
        <taxon>Thalassiosirales</taxon>
        <taxon>Skeletonemataceae</taxon>
        <taxon>Skeletonema</taxon>
        <taxon>Skeletonema marinoi-dohrnii complex</taxon>
    </lineage>
</organism>
<evidence type="ECO:0000313" key="3">
    <source>
        <dbReference type="Proteomes" id="UP001224775"/>
    </source>
</evidence>
<dbReference type="Proteomes" id="UP001224775">
    <property type="component" value="Unassembled WGS sequence"/>
</dbReference>
<dbReference type="InterPro" id="IPR001223">
    <property type="entry name" value="Glyco_hydro18_cat"/>
</dbReference>
<evidence type="ECO:0000259" key="1">
    <source>
        <dbReference type="PROSITE" id="PS51910"/>
    </source>
</evidence>
<evidence type="ECO:0000313" key="2">
    <source>
        <dbReference type="EMBL" id="KAK1746917.1"/>
    </source>
</evidence>
<dbReference type="EMBL" id="JATAAI010000003">
    <property type="protein sequence ID" value="KAK1746917.1"/>
    <property type="molecule type" value="Genomic_DNA"/>
</dbReference>
<protein>
    <recommendedName>
        <fullName evidence="1">GH18 domain-containing protein</fullName>
    </recommendedName>
</protein>
<dbReference type="AlphaFoldDB" id="A0AAD8YKG6"/>